<dbReference type="AlphaFoldDB" id="A0A382TLN8"/>
<proteinExistence type="predicted"/>
<protein>
    <submittedName>
        <fullName evidence="1">Uncharacterized protein</fullName>
    </submittedName>
</protein>
<feature type="non-terminal residue" evidence="1">
    <location>
        <position position="137"/>
    </location>
</feature>
<name>A0A382TLN8_9ZZZZ</name>
<reference evidence="1" key="1">
    <citation type="submission" date="2018-05" db="EMBL/GenBank/DDBJ databases">
        <authorList>
            <person name="Lanie J.A."/>
            <person name="Ng W.-L."/>
            <person name="Kazmierczak K.M."/>
            <person name="Andrzejewski T.M."/>
            <person name="Davidsen T.M."/>
            <person name="Wayne K.J."/>
            <person name="Tettelin H."/>
            <person name="Glass J.I."/>
            <person name="Rusch D."/>
            <person name="Podicherti R."/>
            <person name="Tsui H.-C.T."/>
            <person name="Winkler M.E."/>
        </authorList>
    </citation>
    <scope>NUCLEOTIDE SEQUENCE</scope>
</reference>
<gene>
    <name evidence="1" type="ORF">METZ01_LOCUS375834</name>
</gene>
<accession>A0A382TLN8</accession>
<organism evidence="1">
    <name type="scientific">marine metagenome</name>
    <dbReference type="NCBI Taxonomy" id="408172"/>
    <lineage>
        <taxon>unclassified sequences</taxon>
        <taxon>metagenomes</taxon>
        <taxon>ecological metagenomes</taxon>
    </lineage>
</organism>
<dbReference type="EMBL" id="UINC01137564">
    <property type="protein sequence ID" value="SVD22980.1"/>
    <property type="molecule type" value="Genomic_DNA"/>
</dbReference>
<evidence type="ECO:0000313" key="1">
    <source>
        <dbReference type="EMBL" id="SVD22980.1"/>
    </source>
</evidence>
<sequence>MKLRLLLVVLLSLGILPEVGLFAASLKKAEAAGRQWAEQWLSKARAKHNPARPVNLKPSLTQPDLDIRTSSPRYKKPLITGPIALLINLSAAPSYPVQNDFKRWIRDDATAPMRQRYQKIMQDLIGYYQSRGYSEKI</sequence>